<keyword evidence="2" id="KW-0472">Membrane</keyword>
<dbReference type="AlphaFoldDB" id="A0A2H0CW80"/>
<reference evidence="3 4" key="1">
    <citation type="submission" date="2017-09" db="EMBL/GenBank/DDBJ databases">
        <title>Depth-based differentiation of microbial function through sediment-hosted aquifers and enrichment of novel symbionts in the deep terrestrial subsurface.</title>
        <authorList>
            <person name="Probst A.J."/>
            <person name="Ladd B."/>
            <person name="Jarett J.K."/>
            <person name="Geller-Mcgrath D.E."/>
            <person name="Sieber C.M."/>
            <person name="Emerson J.B."/>
            <person name="Anantharaman K."/>
            <person name="Thomas B.C."/>
            <person name="Malmstrom R."/>
            <person name="Stieglmeier M."/>
            <person name="Klingl A."/>
            <person name="Woyke T."/>
            <person name="Ryan C.M."/>
            <person name="Banfield J.F."/>
        </authorList>
    </citation>
    <scope>NUCLEOTIDE SEQUENCE [LARGE SCALE GENOMIC DNA]</scope>
    <source>
        <strain evidence="3">CG22_combo_CG10-13_8_21_14_all_47_15</strain>
    </source>
</reference>
<evidence type="ECO:0000313" key="4">
    <source>
        <dbReference type="Proteomes" id="UP000230638"/>
    </source>
</evidence>
<accession>A0A2H0CW80</accession>
<feature type="region of interest" description="Disordered" evidence="1">
    <location>
        <begin position="84"/>
        <end position="119"/>
    </location>
</feature>
<keyword evidence="2" id="KW-0812">Transmembrane</keyword>
<comment type="caution">
    <text evidence="3">The sequence shown here is derived from an EMBL/GenBank/DDBJ whole genome shotgun (WGS) entry which is preliminary data.</text>
</comment>
<evidence type="ECO:0000256" key="2">
    <source>
        <dbReference type="SAM" id="Phobius"/>
    </source>
</evidence>
<proteinExistence type="predicted"/>
<dbReference type="Proteomes" id="UP000230638">
    <property type="component" value="Unassembled WGS sequence"/>
</dbReference>
<dbReference type="EMBL" id="PCTL01000001">
    <property type="protein sequence ID" value="PIP73979.1"/>
    <property type="molecule type" value="Genomic_DNA"/>
</dbReference>
<evidence type="ECO:0000256" key="1">
    <source>
        <dbReference type="SAM" id="MobiDB-lite"/>
    </source>
</evidence>
<organism evidence="3 4">
    <name type="scientific">Candidatus Lloydbacteria bacterium CG22_combo_CG10-13_8_21_14_all_47_15</name>
    <dbReference type="NCBI Taxonomy" id="1974635"/>
    <lineage>
        <taxon>Bacteria</taxon>
        <taxon>Candidatus Lloydiibacteriota</taxon>
    </lineage>
</organism>
<gene>
    <name evidence="3" type="ORF">COW88_00180</name>
</gene>
<name>A0A2H0CW80_9BACT</name>
<keyword evidence="2" id="KW-1133">Transmembrane helix</keyword>
<protein>
    <submittedName>
        <fullName evidence="3">Uncharacterized protein</fullName>
    </submittedName>
</protein>
<sequence length="119" mass="12651">MTTGKNMVMKIIIGIGALILVVVGYGMLFGNGAPKSESQLIVAGPQQVELESGKEILQLLLNLKSLQLNASIFSNPAFRSLKDFGQDIPPQPRGRENPFAPLPLRVQTPRGGATGGLVL</sequence>
<feature type="transmembrane region" description="Helical" evidence="2">
    <location>
        <begin position="7"/>
        <end position="28"/>
    </location>
</feature>
<evidence type="ECO:0000313" key="3">
    <source>
        <dbReference type="EMBL" id="PIP73979.1"/>
    </source>
</evidence>